<keyword evidence="1" id="KW-0812">Transmembrane</keyword>
<evidence type="ECO:0000256" key="1">
    <source>
        <dbReference type="SAM" id="Phobius"/>
    </source>
</evidence>
<name>A0A5A9W737_9GAMM</name>
<dbReference type="AlphaFoldDB" id="A0A5A9W737"/>
<reference evidence="2 3" key="1">
    <citation type="submission" date="2019-03" db="EMBL/GenBank/DDBJ databases">
        <title>Nitrincola sp. nov. isolated from an Indian soda lake.</title>
        <authorList>
            <person name="Joshi A."/>
            <person name="Thite S.V."/>
            <person name="Joseph N."/>
            <person name="Dhotre D."/>
            <person name="Moorthy M."/>
            <person name="Shouche Y.S."/>
        </authorList>
    </citation>
    <scope>NUCLEOTIDE SEQUENCE [LARGE SCALE GENOMIC DNA]</scope>
    <source>
        <strain evidence="2 3">MEB193</strain>
    </source>
</reference>
<evidence type="ECO:0000313" key="2">
    <source>
        <dbReference type="EMBL" id="KAA0875829.1"/>
    </source>
</evidence>
<evidence type="ECO:0000313" key="3">
    <source>
        <dbReference type="Proteomes" id="UP000325302"/>
    </source>
</evidence>
<proteinExistence type="predicted"/>
<keyword evidence="1" id="KW-1133">Transmembrane helix</keyword>
<dbReference type="Proteomes" id="UP000325302">
    <property type="component" value="Unassembled WGS sequence"/>
</dbReference>
<organism evidence="2 3">
    <name type="scientific">Nitrincola tapanii</name>
    <dbReference type="NCBI Taxonomy" id="1708751"/>
    <lineage>
        <taxon>Bacteria</taxon>
        <taxon>Pseudomonadati</taxon>
        <taxon>Pseudomonadota</taxon>
        <taxon>Gammaproteobacteria</taxon>
        <taxon>Oceanospirillales</taxon>
        <taxon>Oceanospirillaceae</taxon>
        <taxon>Nitrincola</taxon>
    </lineage>
</organism>
<keyword evidence="1" id="KW-0472">Membrane</keyword>
<sequence length="238" mass="26952">MLGDNLLYVILLAALGLAALLVNHVLTTREKDRAERNERLKWLKEQAEHTLNALSVLRELNCRSDITDKLNQHALSLIEEIGILAPESDLMSDISKVKESADRTRIRQEPLNNDKAVKRAQIYLNFAETLIGDMANKGRMSPLLVESYQRELYWINQSMVADAHQAQARALLDKGDRLEALTHLKHAKAILVRAAVPQRQKQERLNQVQALIDQLQPKRDYGSGTLADSLDAYLSEQK</sequence>
<dbReference type="OrthoDB" id="6087293at2"/>
<keyword evidence="2" id="KW-0413">Isomerase</keyword>
<keyword evidence="3" id="KW-1185">Reference proteome</keyword>
<accession>A0A5A9W737</accession>
<dbReference type="GO" id="GO:0016853">
    <property type="term" value="F:isomerase activity"/>
    <property type="evidence" value="ECO:0007669"/>
    <property type="project" value="UniProtKB-KW"/>
</dbReference>
<dbReference type="EMBL" id="SMRS01000002">
    <property type="protein sequence ID" value="KAA0875829.1"/>
    <property type="molecule type" value="Genomic_DNA"/>
</dbReference>
<protein>
    <submittedName>
        <fullName evidence="2">DNA topoisomerase I</fullName>
    </submittedName>
</protein>
<gene>
    <name evidence="2" type="ORF">E1H14_03855</name>
</gene>
<feature type="transmembrane region" description="Helical" evidence="1">
    <location>
        <begin position="6"/>
        <end position="26"/>
    </location>
</feature>
<comment type="caution">
    <text evidence="2">The sequence shown here is derived from an EMBL/GenBank/DDBJ whole genome shotgun (WGS) entry which is preliminary data.</text>
</comment>
<dbReference type="RefSeq" id="WP_149390133.1">
    <property type="nucleotide sequence ID" value="NZ_SMRS01000002.1"/>
</dbReference>